<evidence type="ECO:0000313" key="2">
    <source>
        <dbReference type="Proteomes" id="UP000076727"/>
    </source>
</evidence>
<dbReference type="Proteomes" id="UP000076727">
    <property type="component" value="Unassembled WGS sequence"/>
</dbReference>
<reference evidence="1 2" key="1">
    <citation type="journal article" date="2016" name="Mol. Biol. Evol.">
        <title>Comparative Genomics of Early-Diverging Mushroom-Forming Fungi Provides Insights into the Origins of Lignocellulose Decay Capabilities.</title>
        <authorList>
            <person name="Nagy L.G."/>
            <person name="Riley R."/>
            <person name="Tritt A."/>
            <person name="Adam C."/>
            <person name="Daum C."/>
            <person name="Floudas D."/>
            <person name="Sun H."/>
            <person name="Yadav J.S."/>
            <person name="Pangilinan J."/>
            <person name="Larsson K.H."/>
            <person name="Matsuura K."/>
            <person name="Barry K."/>
            <person name="Labutti K."/>
            <person name="Kuo R."/>
            <person name="Ohm R.A."/>
            <person name="Bhattacharya S.S."/>
            <person name="Shirouzu T."/>
            <person name="Yoshinaga Y."/>
            <person name="Martin F.M."/>
            <person name="Grigoriev I.V."/>
            <person name="Hibbett D.S."/>
        </authorList>
    </citation>
    <scope>NUCLEOTIDE SEQUENCE [LARGE SCALE GENOMIC DNA]</scope>
    <source>
        <strain evidence="1 2">L-15889</strain>
    </source>
</reference>
<dbReference type="EMBL" id="KV429082">
    <property type="protein sequence ID" value="KZT66923.1"/>
    <property type="molecule type" value="Genomic_DNA"/>
</dbReference>
<sequence length="148" mass="16099">MIVSHRQCPLHNSTYIAPSPGVPLISSKRHSSSWYGPALAYNGSPTMRACTGGGDISVHNRRIDPRTRQWAQRCAIAGRAPTAVGTVPPATHHAVVAGYLGLKDDSFRADSTYQGCICPVGLLRGFIMRPPRIIRILDVETWPARRVG</sequence>
<dbReference type="AlphaFoldDB" id="A0A165NFZ6"/>
<protein>
    <submittedName>
        <fullName evidence="1">Uncharacterized protein</fullName>
    </submittedName>
</protein>
<evidence type="ECO:0000313" key="1">
    <source>
        <dbReference type="EMBL" id="KZT66923.1"/>
    </source>
</evidence>
<organism evidence="1 2">
    <name type="scientific">Daedalea quercina L-15889</name>
    <dbReference type="NCBI Taxonomy" id="1314783"/>
    <lineage>
        <taxon>Eukaryota</taxon>
        <taxon>Fungi</taxon>
        <taxon>Dikarya</taxon>
        <taxon>Basidiomycota</taxon>
        <taxon>Agaricomycotina</taxon>
        <taxon>Agaricomycetes</taxon>
        <taxon>Polyporales</taxon>
        <taxon>Fomitopsis</taxon>
    </lineage>
</organism>
<name>A0A165NFZ6_9APHY</name>
<accession>A0A165NFZ6</accession>
<proteinExistence type="predicted"/>
<keyword evidence="2" id="KW-1185">Reference proteome</keyword>
<gene>
    <name evidence="1" type="ORF">DAEQUDRAFT_431616</name>
</gene>